<comment type="caution">
    <text evidence="3">The sequence shown here is derived from an EMBL/GenBank/DDBJ whole genome shotgun (WGS) entry which is preliminary data.</text>
</comment>
<reference evidence="3 4" key="1">
    <citation type="submission" date="2019-06" db="EMBL/GenBank/DDBJ databases">
        <title>Genome Sequence of the Brown Rot Fungal Pathogen Monilinia laxa.</title>
        <authorList>
            <person name="De Miccolis Angelini R.M."/>
            <person name="Landi L."/>
            <person name="Abate D."/>
            <person name="Pollastro S."/>
            <person name="Romanazzi G."/>
            <person name="Faretra F."/>
        </authorList>
    </citation>
    <scope>NUCLEOTIDE SEQUENCE [LARGE SCALE GENOMIC DNA]</scope>
    <source>
        <strain evidence="3 4">Mlax316</strain>
    </source>
</reference>
<feature type="transmembrane region" description="Helical" evidence="2">
    <location>
        <begin position="161"/>
        <end position="183"/>
    </location>
</feature>
<evidence type="ECO:0000256" key="1">
    <source>
        <dbReference type="SAM" id="MobiDB-lite"/>
    </source>
</evidence>
<name>A0A5N6KLI4_MONLA</name>
<proteinExistence type="predicted"/>
<dbReference type="EMBL" id="VIGI01000001">
    <property type="protein sequence ID" value="KAB8304507.1"/>
    <property type="molecule type" value="Genomic_DNA"/>
</dbReference>
<protein>
    <submittedName>
        <fullName evidence="3">Uncharacterized protein</fullName>
    </submittedName>
</protein>
<dbReference type="OrthoDB" id="5387214at2759"/>
<dbReference type="AlphaFoldDB" id="A0A5N6KLI4"/>
<sequence length="529" mass="59782">MPSDYNPIRHNTIHPSFSFKSNRIPLFLNPIDHYYRHSHHCYYYIIIIIVVVSSCIALYCTVRHTYIPYIHTSLYNHSTLIHLLIIVPFTLDHKHQTSSTDLHIHPSIHPSIHLHFHTRGHNPSKSRNASKGITKVGISISHPFIRFVLGYSLYGYRYIHIYTYIQIPIYLLISTSLSLSILLRKINSIIGSHQPSNQPFNQFIVAGFYSNIITEGKDLLQNIIIQSLFENRKKINHSFLPGFEKSTKNTPLQNKSSDPSAYRLPCLSISRNLHFTHNKNSSFRASIYNYLRISKSLLRRPNCERLSSLNFVMSSPVDEKSTLVNSNVLTINRPSPSRTQSNQSVLSTIEDVDSTHSLSPSQTRHEKSSLAQETSPFSPFYNPNPTRYSLEAQKSSSKQNIAVYDTDVEAYLTPQQTTKSGLLTKAKTGATQECTVWPGQQQMKRKKKAMKHDRISAGICGCMAGFDRKTRIWIKVLIALVVVALAVGVGVGISRAVGGVGRIDVCIGIRVVIKVSIGLQHILDQYICD</sequence>
<evidence type="ECO:0000256" key="2">
    <source>
        <dbReference type="SAM" id="Phobius"/>
    </source>
</evidence>
<feature type="transmembrane region" description="Helical" evidence="2">
    <location>
        <begin position="74"/>
        <end position="91"/>
    </location>
</feature>
<feature type="region of interest" description="Disordered" evidence="1">
    <location>
        <begin position="350"/>
        <end position="381"/>
    </location>
</feature>
<keyword evidence="4" id="KW-1185">Reference proteome</keyword>
<feature type="transmembrane region" description="Helical" evidence="2">
    <location>
        <begin position="472"/>
        <end position="493"/>
    </location>
</feature>
<feature type="transmembrane region" description="Helical" evidence="2">
    <location>
        <begin position="42"/>
        <end position="62"/>
    </location>
</feature>
<organism evidence="3 4">
    <name type="scientific">Monilinia laxa</name>
    <name type="common">Brown rot fungus</name>
    <name type="synonym">Sclerotinia laxa</name>
    <dbReference type="NCBI Taxonomy" id="61186"/>
    <lineage>
        <taxon>Eukaryota</taxon>
        <taxon>Fungi</taxon>
        <taxon>Dikarya</taxon>
        <taxon>Ascomycota</taxon>
        <taxon>Pezizomycotina</taxon>
        <taxon>Leotiomycetes</taxon>
        <taxon>Helotiales</taxon>
        <taxon>Sclerotiniaceae</taxon>
        <taxon>Monilinia</taxon>
    </lineage>
</organism>
<keyword evidence="2" id="KW-0812">Transmembrane</keyword>
<dbReference type="Proteomes" id="UP000326757">
    <property type="component" value="Unassembled WGS sequence"/>
</dbReference>
<accession>A0A5N6KLI4</accession>
<gene>
    <name evidence="3" type="ORF">EYC80_003894</name>
</gene>
<evidence type="ECO:0000313" key="4">
    <source>
        <dbReference type="Proteomes" id="UP000326757"/>
    </source>
</evidence>
<keyword evidence="2" id="KW-0472">Membrane</keyword>
<keyword evidence="2" id="KW-1133">Transmembrane helix</keyword>
<evidence type="ECO:0000313" key="3">
    <source>
        <dbReference type="EMBL" id="KAB8304507.1"/>
    </source>
</evidence>
<feature type="compositionally biased region" description="Polar residues" evidence="1">
    <location>
        <begin position="369"/>
        <end position="381"/>
    </location>
</feature>